<dbReference type="eggNOG" id="COG1134">
    <property type="taxonomic scope" value="Bacteria"/>
</dbReference>
<dbReference type="InterPro" id="IPR003439">
    <property type="entry name" value="ABC_transporter-like_ATP-bd"/>
</dbReference>
<evidence type="ECO:0000256" key="1">
    <source>
        <dbReference type="ARBA" id="ARBA00005417"/>
    </source>
</evidence>
<name>H5UMX6_9MICO</name>
<dbReference type="PANTHER" id="PTHR46743">
    <property type="entry name" value="TEICHOIC ACIDS EXPORT ATP-BINDING PROTEIN TAGH"/>
    <property type="match status" value="1"/>
</dbReference>
<reference evidence="7 8" key="1">
    <citation type="submission" date="2012-02" db="EMBL/GenBank/DDBJ databases">
        <title>Whole genome shotgun sequence of Mobilicoccus pelagius NBRC 104925.</title>
        <authorList>
            <person name="Yoshida Y."/>
            <person name="Hosoyama A."/>
            <person name="Tsuchikane K."/>
            <person name="Katsumata H."/>
            <person name="Yamazaki S."/>
            <person name="Fujita N."/>
        </authorList>
    </citation>
    <scope>NUCLEOTIDE SEQUENCE [LARGE SCALE GENOMIC DNA]</scope>
    <source>
        <strain evidence="7 8">NBRC 104925</strain>
    </source>
</reference>
<dbReference type="PROSITE" id="PS00211">
    <property type="entry name" value="ABC_TRANSPORTER_1"/>
    <property type="match status" value="1"/>
</dbReference>
<dbReference type="GO" id="GO:0140359">
    <property type="term" value="F:ABC-type transporter activity"/>
    <property type="evidence" value="ECO:0007669"/>
    <property type="project" value="InterPro"/>
</dbReference>
<feature type="compositionally biased region" description="Low complexity" evidence="5">
    <location>
        <begin position="1"/>
        <end position="18"/>
    </location>
</feature>
<comment type="caution">
    <text evidence="7">The sequence shown here is derived from an EMBL/GenBank/DDBJ whole genome shotgun (WGS) entry which is preliminary data.</text>
</comment>
<keyword evidence="2" id="KW-0813">Transport</keyword>
<dbReference type="EMBL" id="BAFE01000003">
    <property type="protein sequence ID" value="GAB47084.1"/>
    <property type="molecule type" value="Genomic_DNA"/>
</dbReference>
<evidence type="ECO:0000313" key="7">
    <source>
        <dbReference type="EMBL" id="GAB47084.1"/>
    </source>
</evidence>
<evidence type="ECO:0000256" key="2">
    <source>
        <dbReference type="ARBA" id="ARBA00022448"/>
    </source>
</evidence>
<keyword evidence="8" id="KW-1185">Reference proteome</keyword>
<feature type="compositionally biased region" description="Basic and acidic residues" evidence="5">
    <location>
        <begin position="34"/>
        <end position="52"/>
    </location>
</feature>
<dbReference type="Pfam" id="PF00005">
    <property type="entry name" value="ABC_tran"/>
    <property type="match status" value="1"/>
</dbReference>
<protein>
    <submittedName>
        <fullName evidence="7">Putative ABC transporter ATP-binding protein</fullName>
    </submittedName>
</protein>
<gene>
    <name evidence="7" type="ORF">MOPEL_003_01090</name>
</gene>
<dbReference type="InterPro" id="IPR050683">
    <property type="entry name" value="Bact_Polysacc_Export_ATP-bd"/>
</dbReference>
<dbReference type="InterPro" id="IPR027417">
    <property type="entry name" value="P-loop_NTPase"/>
</dbReference>
<dbReference type="GO" id="GO:0016020">
    <property type="term" value="C:membrane"/>
    <property type="evidence" value="ECO:0007669"/>
    <property type="project" value="InterPro"/>
</dbReference>
<dbReference type="OrthoDB" id="9778870at2"/>
<dbReference type="Proteomes" id="UP000004367">
    <property type="component" value="Unassembled WGS sequence"/>
</dbReference>
<dbReference type="Gene3D" id="3.40.50.300">
    <property type="entry name" value="P-loop containing nucleotide triphosphate hydrolases"/>
    <property type="match status" value="1"/>
</dbReference>
<organism evidence="7 8">
    <name type="scientific">Mobilicoccus pelagius NBRC 104925</name>
    <dbReference type="NCBI Taxonomy" id="1089455"/>
    <lineage>
        <taxon>Bacteria</taxon>
        <taxon>Bacillati</taxon>
        <taxon>Actinomycetota</taxon>
        <taxon>Actinomycetes</taxon>
        <taxon>Micrococcales</taxon>
        <taxon>Dermatophilaceae</taxon>
        <taxon>Mobilicoccus</taxon>
    </lineage>
</organism>
<evidence type="ECO:0000256" key="5">
    <source>
        <dbReference type="SAM" id="MobiDB-lite"/>
    </source>
</evidence>
<evidence type="ECO:0000256" key="3">
    <source>
        <dbReference type="ARBA" id="ARBA00022741"/>
    </source>
</evidence>
<keyword evidence="4 7" id="KW-0067">ATP-binding</keyword>
<dbReference type="RefSeq" id="WP_009480982.1">
    <property type="nucleotide sequence ID" value="NZ_BAFE01000003.1"/>
</dbReference>
<keyword evidence="3" id="KW-0547">Nucleotide-binding</keyword>
<dbReference type="GO" id="GO:0016887">
    <property type="term" value="F:ATP hydrolysis activity"/>
    <property type="evidence" value="ECO:0007669"/>
    <property type="project" value="InterPro"/>
</dbReference>
<dbReference type="GO" id="GO:0005524">
    <property type="term" value="F:ATP binding"/>
    <property type="evidence" value="ECO:0007669"/>
    <property type="project" value="UniProtKB-KW"/>
</dbReference>
<dbReference type="InterPro" id="IPR003593">
    <property type="entry name" value="AAA+_ATPase"/>
</dbReference>
<feature type="domain" description="ABC transporter" evidence="6">
    <location>
        <begin position="91"/>
        <end position="310"/>
    </location>
</feature>
<sequence>MISLSASETTPSGPTGSTATGGHGFSVGGAFSLGDRKTDKARRAAEATDAGPEKVYVDNSARTDLAVSVQHLSITYRTTFERVPTFKNAIVRFGRGERALVEVQALKDVSFDVPNGTQLGIIGANGAGKSTIMRTIAGILPPTEGRVEVWGRASTLLALGVGFNAQLSGRENVILGGLASGLSRAEVEERAHEVAEWAELGDYIDAPMRTYSSGMFSRLAFSVAVHMKPDILMIDEALSAGDAKFREKANAKMDELRKSARAMFLVSHGLSSIRDMCTDCIWLHKGQVMMRGKPDECIDAYTQFVKVGKTPQTMDEM</sequence>
<dbReference type="CDD" id="cd03220">
    <property type="entry name" value="ABC_KpsT_Wzt"/>
    <property type="match status" value="1"/>
</dbReference>
<dbReference type="AlphaFoldDB" id="H5UMX6"/>
<evidence type="ECO:0000256" key="4">
    <source>
        <dbReference type="ARBA" id="ARBA00022840"/>
    </source>
</evidence>
<dbReference type="STRING" id="1089455.MOPEL_003_01090"/>
<evidence type="ECO:0000313" key="8">
    <source>
        <dbReference type="Proteomes" id="UP000004367"/>
    </source>
</evidence>
<dbReference type="InterPro" id="IPR017871">
    <property type="entry name" value="ABC_transporter-like_CS"/>
</dbReference>
<comment type="similarity">
    <text evidence="1">Belongs to the ABC transporter superfamily.</text>
</comment>
<dbReference type="PANTHER" id="PTHR46743:SF2">
    <property type="entry name" value="TEICHOIC ACIDS EXPORT ATP-BINDING PROTEIN TAGH"/>
    <property type="match status" value="1"/>
</dbReference>
<dbReference type="InterPro" id="IPR015860">
    <property type="entry name" value="ABC_transpr_TagH-like"/>
</dbReference>
<dbReference type="SMART" id="SM00382">
    <property type="entry name" value="AAA"/>
    <property type="match status" value="1"/>
</dbReference>
<evidence type="ECO:0000259" key="6">
    <source>
        <dbReference type="PROSITE" id="PS50893"/>
    </source>
</evidence>
<dbReference type="SUPFAM" id="SSF52540">
    <property type="entry name" value="P-loop containing nucleoside triphosphate hydrolases"/>
    <property type="match status" value="1"/>
</dbReference>
<proteinExistence type="inferred from homology"/>
<dbReference type="PROSITE" id="PS50893">
    <property type="entry name" value="ABC_TRANSPORTER_2"/>
    <property type="match status" value="1"/>
</dbReference>
<feature type="region of interest" description="Disordered" evidence="5">
    <location>
        <begin position="1"/>
        <end position="52"/>
    </location>
</feature>
<accession>H5UMX6</accession>